<organism evidence="5 6">
    <name type="scientific">Nostocoides vanveenii</name>
    <dbReference type="NCBI Taxonomy" id="330835"/>
    <lineage>
        <taxon>Bacteria</taxon>
        <taxon>Bacillati</taxon>
        <taxon>Actinomycetota</taxon>
        <taxon>Actinomycetes</taxon>
        <taxon>Micrococcales</taxon>
        <taxon>Intrasporangiaceae</taxon>
        <taxon>Nostocoides</taxon>
    </lineage>
</organism>
<dbReference type="SMART" id="SM00642">
    <property type="entry name" value="Aamy"/>
    <property type="match status" value="1"/>
</dbReference>
<dbReference type="NCBIfam" id="TIGR03852">
    <property type="entry name" value="sucrose_gtfA"/>
    <property type="match status" value="1"/>
</dbReference>
<sequence length="499" mass="53874">MPDQVELITYCDRLGGSLPGLKQVLDGPLAGLFGGVHILPFYRPHDGADAGFDPADHTEVEPRLGSWADIREIASDYPVTADLIVNHVSSASPQFQDWLRHGPDSPYDGMFLTFGSAFPKGATEAELMMLTRPRPGLPFTVYEQADGTKHLVWTTFTEEQIDIDVRAPLTLQYLQRVLDLLAGSSVKCVRLDAVGYAVKSPGLTSFMTEETFAFIHQVSDWCAARGLDVIVEVHSYFQRQVEIAAQVDKVYDFALPPLVLHALTAGDVAPLLHWFTVRPTNAVTVLDTHDGIGVIDVAEDGHDPGNPGLLSNAQITTLIEAIHRNSGETSLFASGGAASNVDIYQVNSTFYDALGADDGKYLLARAIQFFTPGTPQVYYVGLLAGHNDVALLTRTNIGRDVNRHFYTRHEIAAALNAPVVRALCALIRIRNSHPAFDGDFTADGSGSSITMSWSAGEDRVDLVGDTATGAATIAWTSPDGEHTSPLLALAASRPLLPVV</sequence>
<evidence type="ECO:0000256" key="3">
    <source>
        <dbReference type="ARBA" id="ARBA00022679"/>
    </source>
</evidence>
<evidence type="ECO:0000256" key="2">
    <source>
        <dbReference type="ARBA" id="ARBA00022676"/>
    </source>
</evidence>
<dbReference type="PANTHER" id="PTHR38784:SF1">
    <property type="entry name" value="SUCROSE PHOSPHORYLASE"/>
    <property type="match status" value="1"/>
</dbReference>
<name>A0ABN2KF09_9MICO</name>
<gene>
    <name evidence="5" type="primary">gtfA</name>
    <name evidence="5" type="ORF">GCM10009810_12860</name>
</gene>
<dbReference type="InterPro" id="IPR022527">
    <property type="entry name" value="Sucrose_phospho"/>
</dbReference>
<dbReference type="PIRSF" id="PIRSF003059">
    <property type="entry name" value="Sucrose_phosphorylase"/>
    <property type="match status" value="1"/>
</dbReference>
<dbReference type="InterPro" id="IPR045857">
    <property type="entry name" value="O16G_dom_2"/>
</dbReference>
<dbReference type="InterPro" id="IPR017853">
    <property type="entry name" value="GH"/>
</dbReference>
<comment type="caution">
    <text evidence="5">The sequence shown here is derived from an EMBL/GenBank/DDBJ whole genome shotgun (WGS) entry which is preliminary data.</text>
</comment>
<dbReference type="InterPro" id="IPR016377">
    <property type="entry name" value="Sucrose_GGa_phosphorylase-rel"/>
</dbReference>
<dbReference type="Gene3D" id="3.20.20.80">
    <property type="entry name" value="Glycosidases"/>
    <property type="match status" value="1"/>
</dbReference>
<dbReference type="InterPro" id="IPR006047">
    <property type="entry name" value="GH13_cat_dom"/>
</dbReference>
<accession>A0ABN2KF09</accession>
<protein>
    <submittedName>
        <fullName evidence="5">Sucrose phosphorylase</fullName>
    </submittedName>
</protein>
<feature type="domain" description="Glycosyl hydrolase family 13 catalytic" evidence="4">
    <location>
        <begin position="4"/>
        <end position="430"/>
    </location>
</feature>
<evidence type="ECO:0000256" key="1">
    <source>
        <dbReference type="ARBA" id="ARBA00008452"/>
    </source>
</evidence>
<dbReference type="EMBL" id="BAAAPN010000034">
    <property type="protein sequence ID" value="GAA1754486.1"/>
    <property type="molecule type" value="Genomic_DNA"/>
</dbReference>
<keyword evidence="3" id="KW-0808">Transferase</keyword>
<dbReference type="PANTHER" id="PTHR38784">
    <property type="entry name" value="SUCROSE PHOSPHORYLASE"/>
    <property type="match status" value="1"/>
</dbReference>
<proteinExistence type="inferred from homology"/>
<evidence type="ECO:0000313" key="6">
    <source>
        <dbReference type="Proteomes" id="UP001501475"/>
    </source>
</evidence>
<dbReference type="Pfam" id="PF00128">
    <property type="entry name" value="Alpha-amylase"/>
    <property type="match status" value="1"/>
</dbReference>
<reference evidence="5 6" key="1">
    <citation type="journal article" date="2019" name="Int. J. Syst. Evol. Microbiol.">
        <title>The Global Catalogue of Microorganisms (GCM) 10K type strain sequencing project: providing services to taxonomists for standard genome sequencing and annotation.</title>
        <authorList>
            <consortium name="The Broad Institute Genomics Platform"/>
            <consortium name="The Broad Institute Genome Sequencing Center for Infectious Disease"/>
            <person name="Wu L."/>
            <person name="Ma J."/>
        </authorList>
    </citation>
    <scope>NUCLEOTIDE SEQUENCE [LARGE SCALE GENOMIC DNA]</scope>
    <source>
        <strain evidence="5 6">JCM 15591</strain>
    </source>
</reference>
<dbReference type="Gene3D" id="3.90.400.10">
    <property type="entry name" value="Oligo-1,6-glucosidase, Domain 2"/>
    <property type="match status" value="1"/>
</dbReference>
<evidence type="ECO:0000313" key="5">
    <source>
        <dbReference type="EMBL" id="GAA1754486.1"/>
    </source>
</evidence>
<dbReference type="RefSeq" id="WP_344063760.1">
    <property type="nucleotide sequence ID" value="NZ_BAAAPN010000034.1"/>
</dbReference>
<dbReference type="SUPFAM" id="SSF51445">
    <property type="entry name" value="(Trans)glycosidases"/>
    <property type="match status" value="1"/>
</dbReference>
<keyword evidence="2" id="KW-0328">Glycosyltransferase</keyword>
<evidence type="ECO:0000259" key="4">
    <source>
        <dbReference type="SMART" id="SM00642"/>
    </source>
</evidence>
<comment type="similarity">
    <text evidence="1">Belongs to the glycosyl hydrolase 13 family. Sucrose phosphorylase subfamily.</text>
</comment>
<dbReference type="Proteomes" id="UP001501475">
    <property type="component" value="Unassembled WGS sequence"/>
</dbReference>
<keyword evidence="6" id="KW-1185">Reference proteome</keyword>